<comment type="subcellular location">
    <subcellularLocation>
        <location evidence="1">Cell membrane</location>
        <topology evidence="1">Multi-pass membrane protein</topology>
    </subcellularLocation>
</comment>
<feature type="region of interest" description="Disordered" evidence="7">
    <location>
        <begin position="1"/>
        <end position="36"/>
    </location>
</feature>
<gene>
    <name evidence="10" type="primary">Gnrr2</name>
    <name evidence="10" type="ORF">NOTORN_R02405</name>
</gene>
<dbReference type="GO" id="GO:0004930">
    <property type="term" value="F:G protein-coupled receptor activity"/>
    <property type="evidence" value="ECO:0007669"/>
    <property type="project" value="InterPro"/>
</dbReference>
<feature type="transmembrane region" description="Helical" evidence="8">
    <location>
        <begin position="80"/>
        <end position="99"/>
    </location>
</feature>
<evidence type="ECO:0000256" key="3">
    <source>
        <dbReference type="ARBA" id="ARBA00022692"/>
    </source>
</evidence>
<feature type="transmembrane region" description="Helical" evidence="8">
    <location>
        <begin position="236"/>
        <end position="259"/>
    </location>
</feature>
<evidence type="ECO:0000256" key="6">
    <source>
        <dbReference type="ARBA" id="ARBA00023170"/>
    </source>
</evidence>
<dbReference type="EMBL" id="VZSH01000222">
    <property type="protein sequence ID" value="NWY04929.1"/>
    <property type="molecule type" value="Genomic_DNA"/>
</dbReference>
<evidence type="ECO:0000256" key="5">
    <source>
        <dbReference type="ARBA" id="ARBA00023136"/>
    </source>
</evidence>
<keyword evidence="4 8" id="KW-1133">Transmembrane helix</keyword>
<feature type="transmembrane region" description="Helical" evidence="8">
    <location>
        <begin position="331"/>
        <end position="353"/>
    </location>
</feature>
<evidence type="ECO:0000256" key="1">
    <source>
        <dbReference type="ARBA" id="ARBA00004651"/>
    </source>
</evidence>
<keyword evidence="6" id="KW-0675">Receptor</keyword>
<feature type="non-terminal residue" evidence="10">
    <location>
        <position position="1"/>
    </location>
</feature>
<dbReference type="SUPFAM" id="SSF81321">
    <property type="entry name" value="Family A G protein-coupled receptor-like"/>
    <property type="match status" value="1"/>
</dbReference>
<dbReference type="PANTHER" id="PTHR24241">
    <property type="entry name" value="NEUROPEPTIDE RECEPTOR-RELATED G-PROTEIN COUPLED RECEPTOR"/>
    <property type="match status" value="1"/>
</dbReference>
<evidence type="ECO:0000256" key="7">
    <source>
        <dbReference type="SAM" id="MobiDB-lite"/>
    </source>
</evidence>
<dbReference type="Proteomes" id="UP000531938">
    <property type="component" value="Unassembled WGS sequence"/>
</dbReference>
<evidence type="ECO:0000256" key="2">
    <source>
        <dbReference type="ARBA" id="ARBA00022475"/>
    </source>
</evidence>
<feature type="transmembrane region" description="Helical" evidence="8">
    <location>
        <begin position="119"/>
        <end position="139"/>
    </location>
</feature>
<dbReference type="PROSITE" id="PS50262">
    <property type="entry name" value="G_PROTEIN_RECEP_F1_2"/>
    <property type="match status" value="1"/>
</dbReference>
<keyword evidence="3 8" id="KW-0812">Transmembrane</keyword>
<evidence type="ECO:0000313" key="10">
    <source>
        <dbReference type="EMBL" id="NWY04929.1"/>
    </source>
</evidence>
<feature type="non-terminal residue" evidence="10">
    <location>
        <position position="388"/>
    </location>
</feature>
<dbReference type="GO" id="GO:0032870">
    <property type="term" value="P:cellular response to hormone stimulus"/>
    <property type="evidence" value="ECO:0007669"/>
    <property type="project" value="TreeGrafter"/>
</dbReference>
<feature type="transmembrane region" description="Helical" evidence="8">
    <location>
        <begin position="46"/>
        <end position="68"/>
    </location>
</feature>
<protein>
    <submittedName>
        <fullName evidence="10">GNRR2 protein</fullName>
    </submittedName>
</protein>
<feature type="transmembrane region" description="Helical" evidence="8">
    <location>
        <begin position="160"/>
        <end position="177"/>
    </location>
</feature>
<evidence type="ECO:0000256" key="4">
    <source>
        <dbReference type="ARBA" id="ARBA00022989"/>
    </source>
</evidence>
<sequence length="388" mass="42542">QEGNGSGAASAAGPPPERGCAWSPPANGSEEPPRLPTFSPAAQARVGITLALFALAAGCNVAVLRAAGGRRRGRRSHVRLLLQHLAAADLLVAVVAMPLDAAWNITLQWRAGDLACRLLMYLKLLAMYASAFVTVVISLDRHTAILRPLAIARARRRSQLMLCTAWLLSAGLSTPQVPAPRPPVSRGRAAGPHGSSLLRFQLFLFRVVTVRSARNFTQCSTRGSFAQPWHETLYNVLGFVGLFVLPLLVMVCCYARILLAISRRMGSRLFSSRDASLRCSTSHMPRARLRMLRMSLVIVTSFVVCWTPYYLLGLWHWFCPRVVERRVSQSLSHILFIFGLFNACLDPITYGLFSLPWRRGRRCPCVLGPAPQPPSPATGSFRCSVSSV</sequence>
<name>A0A7K7B9G9_9AVES</name>
<keyword evidence="2" id="KW-1003">Cell membrane</keyword>
<evidence type="ECO:0000259" key="9">
    <source>
        <dbReference type="PROSITE" id="PS50262"/>
    </source>
</evidence>
<feature type="domain" description="G-protein coupled receptors family 1 profile" evidence="9">
    <location>
        <begin position="59"/>
        <end position="350"/>
    </location>
</feature>
<keyword evidence="11" id="KW-1185">Reference proteome</keyword>
<proteinExistence type="predicted"/>
<dbReference type="GO" id="GO:0042277">
    <property type="term" value="F:peptide binding"/>
    <property type="evidence" value="ECO:0007669"/>
    <property type="project" value="TreeGrafter"/>
</dbReference>
<keyword evidence="5 8" id="KW-0472">Membrane</keyword>
<dbReference type="InterPro" id="IPR000276">
    <property type="entry name" value="GPCR_Rhodpsn"/>
</dbReference>
<dbReference type="Pfam" id="PF00001">
    <property type="entry name" value="7tm_1"/>
    <property type="match status" value="2"/>
</dbReference>
<evidence type="ECO:0000313" key="11">
    <source>
        <dbReference type="Proteomes" id="UP000531938"/>
    </source>
</evidence>
<accession>A0A7K7B9G9</accession>
<feature type="transmembrane region" description="Helical" evidence="8">
    <location>
        <begin position="291"/>
        <end position="311"/>
    </location>
</feature>
<dbReference type="Gene3D" id="1.20.1070.10">
    <property type="entry name" value="Rhodopsin 7-helix transmembrane proteins"/>
    <property type="match status" value="1"/>
</dbReference>
<dbReference type="AlphaFoldDB" id="A0A7K7B9G9"/>
<comment type="caution">
    <text evidence="10">The sequence shown here is derived from an EMBL/GenBank/DDBJ whole genome shotgun (WGS) entry which is preliminary data.</text>
</comment>
<dbReference type="GO" id="GO:0005886">
    <property type="term" value="C:plasma membrane"/>
    <property type="evidence" value="ECO:0007669"/>
    <property type="project" value="UniProtKB-SubCell"/>
</dbReference>
<dbReference type="InterPro" id="IPR017452">
    <property type="entry name" value="GPCR_Rhodpsn_7TM"/>
</dbReference>
<evidence type="ECO:0000256" key="8">
    <source>
        <dbReference type="SAM" id="Phobius"/>
    </source>
</evidence>
<organism evidence="10 11">
    <name type="scientific">Nothoprocta ornata</name>
    <dbReference type="NCBI Taxonomy" id="83376"/>
    <lineage>
        <taxon>Eukaryota</taxon>
        <taxon>Metazoa</taxon>
        <taxon>Chordata</taxon>
        <taxon>Craniata</taxon>
        <taxon>Vertebrata</taxon>
        <taxon>Euteleostomi</taxon>
        <taxon>Archelosauria</taxon>
        <taxon>Archosauria</taxon>
        <taxon>Dinosauria</taxon>
        <taxon>Saurischia</taxon>
        <taxon>Theropoda</taxon>
        <taxon>Coelurosauria</taxon>
        <taxon>Aves</taxon>
        <taxon>Palaeognathae</taxon>
        <taxon>Tinamiformes</taxon>
        <taxon>Tinamidae</taxon>
        <taxon>Nothoprocta</taxon>
    </lineage>
</organism>
<dbReference type="PRINTS" id="PR00237">
    <property type="entry name" value="GPCRRHODOPSN"/>
</dbReference>
<reference evidence="10 11" key="1">
    <citation type="submission" date="2019-09" db="EMBL/GenBank/DDBJ databases">
        <title>Bird 10,000 Genomes (B10K) Project - Family phase.</title>
        <authorList>
            <person name="Zhang G."/>
        </authorList>
    </citation>
    <scope>NUCLEOTIDE SEQUENCE [LARGE SCALE GENOMIC DNA]</scope>
    <source>
        <strain evidence="10">B10K-MSB-03</strain>
    </source>
</reference>
<dbReference type="PANTHER" id="PTHR24241:SF69">
    <property type="entry name" value="GONADOTROPIN-RELEASING HORMONE II RECEPTOR-RELATED"/>
    <property type="match status" value="1"/>
</dbReference>